<feature type="transmembrane region" description="Helical" evidence="1">
    <location>
        <begin position="176"/>
        <end position="198"/>
    </location>
</feature>
<reference evidence="2 3" key="1">
    <citation type="submission" date="2020-07" db="EMBL/GenBank/DDBJ databases">
        <title>Comparative genomics of pyrophilous fungi reveals a link between fire events and developmental genes.</title>
        <authorList>
            <consortium name="DOE Joint Genome Institute"/>
            <person name="Steindorff A.S."/>
            <person name="Carver A."/>
            <person name="Calhoun S."/>
            <person name="Stillman K."/>
            <person name="Liu H."/>
            <person name="Lipzen A."/>
            <person name="Pangilinan J."/>
            <person name="Labutti K."/>
            <person name="Bruns T.D."/>
            <person name="Grigoriev I.V."/>
        </authorList>
    </citation>
    <scope>NUCLEOTIDE SEQUENCE [LARGE SCALE GENOMIC DNA]</scope>
    <source>
        <strain evidence="2 3">CBS 144469</strain>
    </source>
</reference>
<keyword evidence="1" id="KW-0812">Transmembrane</keyword>
<keyword evidence="3" id="KW-1185">Reference proteome</keyword>
<dbReference type="SUPFAM" id="SSF56112">
    <property type="entry name" value="Protein kinase-like (PK-like)"/>
    <property type="match status" value="1"/>
</dbReference>
<dbReference type="EMBL" id="JACGCI010000087">
    <property type="protein sequence ID" value="KAF6746868.1"/>
    <property type="molecule type" value="Genomic_DNA"/>
</dbReference>
<evidence type="ECO:0000313" key="3">
    <source>
        <dbReference type="Proteomes" id="UP000521943"/>
    </source>
</evidence>
<dbReference type="AlphaFoldDB" id="A0A8H6LWT3"/>
<name>A0A8H6LWT3_9AGAR</name>
<gene>
    <name evidence="2" type="ORF">DFP72DRAFT_921385</name>
</gene>
<comment type="caution">
    <text evidence="2">The sequence shown here is derived from an EMBL/GenBank/DDBJ whole genome shotgun (WGS) entry which is preliminary data.</text>
</comment>
<dbReference type="OrthoDB" id="2998079at2759"/>
<keyword evidence="1" id="KW-1133">Transmembrane helix</keyword>
<evidence type="ECO:0000256" key="1">
    <source>
        <dbReference type="SAM" id="Phobius"/>
    </source>
</evidence>
<evidence type="ECO:0008006" key="4">
    <source>
        <dbReference type="Google" id="ProtNLM"/>
    </source>
</evidence>
<organism evidence="2 3">
    <name type="scientific">Ephemerocybe angulata</name>
    <dbReference type="NCBI Taxonomy" id="980116"/>
    <lineage>
        <taxon>Eukaryota</taxon>
        <taxon>Fungi</taxon>
        <taxon>Dikarya</taxon>
        <taxon>Basidiomycota</taxon>
        <taxon>Agaricomycotina</taxon>
        <taxon>Agaricomycetes</taxon>
        <taxon>Agaricomycetidae</taxon>
        <taxon>Agaricales</taxon>
        <taxon>Agaricineae</taxon>
        <taxon>Psathyrellaceae</taxon>
        <taxon>Ephemerocybe</taxon>
    </lineage>
</organism>
<evidence type="ECO:0000313" key="2">
    <source>
        <dbReference type="EMBL" id="KAF6746868.1"/>
    </source>
</evidence>
<dbReference type="Proteomes" id="UP000521943">
    <property type="component" value="Unassembled WGS sequence"/>
</dbReference>
<dbReference type="InterPro" id="IPR011009">
    <property type="entry name" value="Kinase-like_dom_sf"/>
</dbReference>
<proteinExistence type="predicted"/>
<sequence length="368" mass="41680">MIASLKLCPRTHHWKTYTAQHELALRSDAGYSVPKECGEERPTCLFDTLEQIALKGSQGNKGMYMTNGLSHWMSLRKRAGAPEGFPRNGLYYVLMYSQLGGATASPESVASSLAYHIFSFVDLHAYHWTKNLTRLLPEDAEIPKLKQVGKDCGVPRSLYARLVTPILNDCLDLLQVWSSAFIYWFSGYAAVVYIYMFLTFKPDLYQVQSCATLSVIRSRPTPPPFTLSLVKTIKARQALISFSRFGALVVKVFRHQEHFENESELYTALEGIPGIPKMLGTGVSSRGQRFIVFPNMGKPAGAITNKEARQLYDDKYHHHDLHERNILRGRDGRLCLIDFSDATLTCSGSKYKCHDYTWLKNHNIQPPF</sequence>
<keyword evidence="1" id="KW-0472">Membrane</keyword>
<protein>
    <recommendedName>
        <fullName evidence="4">Protein kinase domain-containing protein</fullName>
    </recommendedName>
</protein>
<accession>A0A8H6LWT3</accession>